<dbReference type="EMBL" id="BDIP01000233">
    <property type="protein sequence ID" value="GIQ80750.1"/>
    <property type="molecule type" value="Genomic_DNA"/>
</dbReference>
<dbReference type="AlphaFoldDB" id="A0A9K3CQT3"/>
<organism evidence="1 2">
    <name type="scientific">Kipferlia bialata</name>
    <dbReference type="NCBI Taxonomy" id="797122"/>
    <lineage>
        <taxon>Eukaryota</taxon>
        <taxon>Metamonada</taxon>
        <taxon>Carpediemonas-like organisms</taxon>
        <taxon>Kipferlia</taxon>
    </lineage>
</organism>
<protein>
    <submittedName>
        <fullName evidence="1">Uncharacterized protein</fullName>
    </submittedName>
</protein>
<evidence type="ECO:0000313" key="1">
    <source>
        <dbReference type="EMBL" id="GIQ80750.1"/>
    </source>
</evidence>
<evidence type="ECO:0000313" key="2">
    <source>
        <dbReference type="Proteomes" id="UP000265618"/>
    </source>
</evidence>
<proteinExistence type="predicted"/>
<name>A0A9K3CQT3_9EUKA</name>
<keyword evidence="2" id="KW-1185">Reference proteome</keyword>
<sequence>MSCPVCKRGFKAGSGPMGVAQAYVEDMASEESSTCVHGVSVIVQGLRALRLVCEDCTALSGVSVLAGQRDSARAYADAVDALVDAIQGVGRWVDGVVSAGSLTKCAALNSKAQAYHTQAQAIAQRVPSEFQGLSLSEVQDRHTESKAALAEREETLRQWQNRLSGSVAAADRASRLCAGREGTVTEAQAKVNALREATKAGHDLRQRRERLSESLTSQHTRRQEAQAQLTPLTQALSSGDMEAAVTLGHSMHICEAWTKGCRRVAEVEAGREELTQREEGLRKLQAHLSKVWVSRVCTIL</sequence>
<reference evidence="1 2" key="1">
    <citation type="journal article" date="2018" name="PLoS ONE">
        <title>The draft genome of Kipferlia bialata reveals reductive genome evolution in fornicate parasites.</title>
        <authorList>
            <person name="Tanifuji G."/>
            <person name="Takabayashi S."/>
            <person name="Kume K."/>
            <person name="Takagi M."/>
            <person name="Nakayama T."/>
            <person name="Kamikawa R."/>
            <person name="Inagaki Y."/>
            <person name="Hashimoto T."/>
        </authorList>
    </citation>
    <scope>NUCLEOTIDE SEQUENCE [LARGE SCALE GENOMIC DNA]</scope>
    <source>
        <strain evidence="1">NY0173</strain>
    </source>
</reference>
<dbReference type="Proteomes" id="UP000265618">
    <property type="component" value="Unassembled WGS sequence"/>
</dbReference>
<comment type="caution">
    <text evidence="1">The sequence shown here is derived from an EMBL/GenBank/DDBJ whole genome shotgun (WGS) entry which is preliminary data.</text>
</comment>
<gene>
    <name evidence="1" type="ORF">KIPB_001592</name>
</gene>
<accession>A0A9K3CQT3</accession>